<dbReference type="Gene3D" id="3.30.470.20">
    <property type="entry name" value="ATP-grasp fold, B domain"/>
    <property type="match status" value="1"/>
</dbReference>
<proteinExistence type="predicted"/>
<dbReference type="SUPFAM" id="SSF56059">
    <property type="entry name" value="Glutathione synthetase ATP-binding domain-like"/>
    <property type="match status" value="1"/>
</dbReference>
<sequence length="695" mass="71913">MNRIPGRDFSALFDPRSVAVIGASNDHSKYGNWLSAQALRMKDLRSVHLVNRRAEPVLGYSTVAALSDVPTTVDLVVITVPANGFEDAVDDALAAGAKAIVGVTAGFAELGEDGRTTQNRIVERVRDAGAMLLGPNCLGVSDSTTALTLASNPLPAGRVSLLSQSGNMALELAGFFGRRDLGFARFVSLGNQADVTVADFIDACADHDGTDLIAVYCEDFGDGRAVVAAAAHARRRGKPVVLLTVGGSEASVRGARSHTGALTTSSDVLDAACRHAGIYRVHTPRELADVAAMLLTCQSQTVSRVAVIADGGGHAGVASDVLESAGLTVPEFSAQIRQQLRAALPPSAGVSNPIDLAGAGELDITSFAAILDTALTGPEIDAVVVTGYFGGYGDYGDTLAQGEIDTAHRMVQLAHQHHKPVLVHTMRPSSAAATVLTAGGIPVFEAIEDAARTLGALVDVPPPASTPGPVGSAPMLTSDGYWDARELFRDAGVDFLPAHLVHTRAEAVAASDAIGYPVVLKAMGLLHKSDAGGVVLGLRTAQDVERAFDAMERSLSAPGYCVEAMADLDAGVELIVGVQTDPRFGPIAMVGIGGVFTEVLADVAFALAPIDSVAARQLLGRLRAATLLHGVRGRPPIDLDAAAEAIAAITSVAAEHPEIAELEVNPLLATPRGAVGLDARIILTNNMIDNPERTS</sequence>
<dbReference type="Pfam" id="PF13607">
    <property type="entry name" value="Succ_CoA_lig"/>
    <property type="match status" value="1"/>
</dbReference>
<dbReference type="SMART" id="SM00881">
    <property type="entry name" value="CoA_binding"/>
    <property type="match status" value="1"/>
</dbReference>
<dbReference type="Pfam" id="PF13380">
    <property type="entry name" value="CoA_binding_2"/>
    <property type="match status" value="1"/>
</dbReference>
<dbReference type="InterPro" id="IPR032875">
    <property type="entry name" value="Succ_CoA_lig_flav_dom"/>
</dbReference>
<evidence type="ECO:0000313" key="3">
    <source>
        <dbReference type="EMBL" id="SEB34572.1"/>
    </source>
</evidence>
<reference evidence="4" key="1">
    <citation type="submission" date="2016-10" db="EMBL/GenBank/DDBJ databases">
        <authorList>
            <person name="Varghese N."/>
        </authorList>
    </citation>
    <scope>NUCLEOTIDE SEQUENCE [LARGE SCALE GENOMIC DNA]</scope>
    <source>
        <strain evidence="4">DSM 44719</strain>
    </source>
</reference>
<dbReference type="GO" id="GO:0046872">
    <property type="term" value="F:metal ion binding"/>
    <property type="evidence" value="ECO:0007669"/>
    <property type="project" value="InterPro"/>
</dbReference>
<dbReference type="Pfam" id="PF13549">
    <property type="entry name" value="ATP-grasp_5"/>
    <property type="match status" value="1"/>
</dbReference>
<dbReference type="RefSeq" id="WP_073362383.1">
    <property type="nucleotide sequence ID" value="NZ_FNTL01000002.1"/>
</dbReference>
<dbReference type="InterPro" id="IPR013815">
    <property type="entry name" value="ATP_grasp_subdomain_1"/>
</dbReference>
<dbReference type="EMBL" id="FNTL01000002">
    <property type="protein sequence ID" value="SEB34572.1"/>
    <property type="molecule type" value="Genomic_DNA"/>
</dbReference>
<dbReference type="SUPFAM" id="SSF51735">
    <property type="entry name" value="NAD(P)-binding Rossmann-fold domains"/>
    <property type="match status" value="1"/>
</dbReference>
<dbReference type="Gene3D" id="3.40.50.261">
    <property type="entry name" value="Succinyl-CoA synthetase domains"/>
    <property type="match status" value="2"/>
</dbReference>
<dbReference type="PROSITE" id="PS50975">
    <property type="entry name" value="ATP_GRASP"/>
    <property type="match status" value="1"/>
</dbReference>
<dbReference type="GO" id="GO:0043758">
    <property type="term" value="F:acetate-CoA ligase (ADP-forming) activity"/>
    <property type="evidence" value="ECO:0007669"/>
    <property type="project" value="InterPro"/>
</dbReference>
<dbReference type="InterPro" id="IPR016102">
    <property type="entry name" value="Succinyl-CoA_synth-like"/>
</dbReference>
<feature type="domain" description="ATP-grasp" evidence="2">
    <location>
        <begin position="485"/>
        <end position="534"/>
    </location>
</feature>
<keyword evidence="1" id="KW-0547">Nucleotide-binding</keyword>
<gene>
    <name evidence="3" type="ORF">SAMN04490220_0160</name>
</gene>
<dbReference type="GO" id="GO:0005524">
    <property type="term" value="F:ATP binding"/>
    <property type="evidence" value="ECO:0007669"/>
    <property type="project" value="UniProtKB-UniRule"/>
</dbReference>
<evidence type="ECO:0000259" key="2">
    <source>
        <dbReference type="PROSITE" id="PS50975"/>
    </source>
</evidence>
<accession>A0A1H4IMV8</accession>
<dbReference type="AlphaFoldDB" id="A0A1H4IMV8"/>
<dbReference type="Pfam" id="PF19045">
    <property type="entry name" value="Ligase_CoA_2"/>
    <property type="match status" value="1"/>
</dbReference>
<keyword evidence="1" id="KW-0067">ATP-binding</keyword>
<dbReference type="Gene3D" id="3.30.1490.20">
    <property type="entry name" value="ATP-grasp fold, A domain"/>
    <property type="match status" value="1"/>
</dbReference>
<organism evidence="3 4">
    <name type="scientific">Rhodococcus jostii</name>
    <dbReference type="NCBI Taxonomy" id="132919"/>
    <lineage>
        <taxon>Bacteria</taxon>
        <taxon>Bacillati</taxon>
        <taxon>Actinomycetota</taxon>
        <taxon>Actinomycetes</taxon>
        <taxon>Mycobacteriales</taxon>
        <taxon>Nocardiaceae</taxon>
        <taxon>Rhodococcus</taxon>
    </lineage>
</organism>
<evidence type="ECO:0000256" key="1">
    <source>
        <dbReference type="PROSITE-ProRule" id="PRU00409"/>
    </source>
</evidence>
<dbReference type="PANTHER" id="PTHR42793:SF1">
    <property type="entry name" value="PEPTIDYL-LYSINE N-ACETYLTRANSFERASE PATZ"/>
    <property type="match status" value="1"/>
</dbReference>
<dbReference type="InterPro" id="IPR036291">
    <property type="entry name" value="NAD(P)-bd_dom_sf"/>
</dbReference>
<dbReference type="PANTHER" id="PTHR42793">
    <property type="entry name" value="COA BINDING DOMAIN CONTAINING PROTEIN"/>
    <property type="match status" value="1"/>
</dbReference>
<dbReference type="InterPro" id="IPR011761">
    <property type="entry name" value="ATP-grasp"/>
</dbReference>
<dbReference type="InterPro" id="IPR003781">
    <property type="entry name" value="CoA-bd"/>
</dbReference>
<dbReference type="SUPFAM" id="SSF52210">
    <property type="entry name" value="Succinyl-CoA synthetase domains"/>
    <property type="match status" value="2"/>
</dbReference>
<dbReference type="InterPro" id="IPR043938">
    <property type="entry name" value="Ligase_CoA_dom"/>
</dbReference>
<dbReference type="Proteomes" id="UP000183407">
    <property type="component" value="Unassembled WGS sequence"/>
</dbReference>
<name>A0A1H4IMV8_RHOJO</name>
<dbReference type="OrthoDB" id="190266at2"/>
<protein>
    <submittedName>
        <fullName evidence="3">Acyl-CoA synthetase (NDP forming)</fullName>
    </submittedName>
</protein>
<dbReference type="Gene3D" id="3.40.50.720">
    <property type="entry name" value="NAD(P)-binding Rossmann-like Domain"/>
    <property type="match status" value="1"/>
</dbReference>
<evidence type="ECO:0000313" key="4">
    <source>
        <dbReference type="Proteomes" id="UP000183407"/>
    </source>
</evidence>